<organism evidence="5 6">
    <name type="scientific">Cyprinodon variegatus</name>
    <name type="common">Sheepshead minnow</name>
    <dbReference type="NCBI Taxonomy" id="28743"/>
    <lineage>
        <taxon>Eukaryota</taxon>
        <taxon>Metazoa</taxon>
        <taxon>Chordata</taxon>
        <taxon>Craniata</taxon>
        <taxon>Vertebrata</taxon>
        <taxon>Euteleostomi</taxon>
        <taxon>Actinopterygii</taxon>
        <taxon>Neopterygii</taxon>
        <taxon>Teleostei</taxon>
        <taxon>Neoteleostei</taxon>
        <taxon>Acanthomorphata</taxon>
        <taxon>Ovalentaria</taxon>
        <taxon>Atherinomorphae</taxon>
        <taxon>Cyprinodontiformes</taxon>
        <taxon>Cyprinodontidae</taxon>
        <taxon>Cyprinodon</taxon>
    </lineage>
</organism>
<dbReference type="PANTHER" id="PTHR10903:SF62">
    <property type="entry name" value="GTPASE IMAP FAMILY MEMBER 4-LIKE-RELATED"/>
    <property type="match status" value="1"/>
</dbReference>
<evidence type="ECO:0000256" key="1">
    <source>
        <dbReference type="ARBA" id="ARBA00008535"/>
    </source>
</evidence>
<dbReference type="GeneID" id="107080873"/>
<accession>A0A3Q2CYF8</accession>
<dbReference type="Ensembl" id="ENSCVAT00000017781.1">
    <property type="protein sequence ID" value="ENSCVAP00000010948.1"/>
    <property type="gene ID" value="ENSCVAG00000013132.1"/>
</dbReference>
<dbReference type="Proteomes" id="UP000265020">
    <property type="component" value="Unassembled WGS sequence"/>
</dbReference>
<dbReference type="OrthoDB" id="425923at2759"/>
<dbReference type="AlphaFoldDB" id="A0A3Q2CYF8"/>
<reference evidence="5" key="2">
    <citation type="submission" date="2025-09" db="UniProtKB">
        <authorList>
            <consortium name="Ensembl"/>
        </authorList>
    </citation>
    <scope>IDENTIFICATION</scope>
</reference>
<dbReference type="SUPFAM" id="SSF52540">
    <property type="entry name" value="P-loop containing nucleoside triphosphate hydrolases"/>
    <property type="match status" value="1"/>
</dbReference>
<dbReference type="GO" id="GO:0005525">
    <property type="term" value="F:GTP binding"/>
    <property type="evidence" value="ECO:0007669"/>
    <property type="project" value="UniProtKB-KW"/>
</dbReference>
<keyword evidence="6" id="KW-1185">Reference proteome</keyword>
<dbReference type="GeneTree" id="ENSGT01150000286992"/>
<dbReference type="PROSITE" id="PS51720">
    <property type="entry name" value="G_AIG1"/>
    <property type="match status" value="1"/>
</dbReference>
<dbReference type="InterPro" id="IPR027417">
    <property type="entry name" value="P-loop_NTPase"/>
</dbReference>
<dbReference type="FunFam" id="3.40.50.300:FF:000366">
    <property type="entry name" value="GTPase, IMAP family member 2"/>
    <property type="match status" value="1"/>
</dbReference>
<dbReference type="RefSeq" id="XP_015224566.1">
    <property type="nucleotide sequence ID" value="XM_015369080.1"/>
</dbReference>
<dbReference type="InterPro" id="IPR006703">
    <property type="entry name" value="G_AIG1"/>
</dbReference>
<evidence type="ECO:0000256" key="3">
    <source>
        <dbReference type="ARBA" id="ARBA00023134"/>
    </source>
</evidence>
<dbReference type="STRING" id="28743.ENSCVAP00000010948"/>
<dbReference type="InterPro" id="IPR045058">
    <property type="entry name" value="GIMA/IAN/Toc"/>
</dbReference>
<keyword evidence="2" id="KW-0547">Nucleotide-binding</keyword>
<sequence length="425" mass="47200">MDYILTQSPLFDSTTTAWSPGEHQLDPENNLYSELEEHADGGEHKQDLSSDNFVAEEGDAGVTSTDHTESVDEAPSLRRIVILGKTGAGKSSVANTIFGEKDFKVYSSFRSGTRQCQAETNHISGRDISLIDTPGFFDTNTRKEELMPEILKCITMCLPGPHAFLIVLKYERFSELENEILNQITKHFSEEVFKYATIVFTHGEDLPEGQTIKDHLSHSDCLSEVVRKCGGRCYVIDSKYWNDSDDPYRNNSYQVNKILESVEEIVKENNGNCYTNEFLQRVEKLTKQAEQHKIPESIVKENNGNCHSNEMLQTGEKITQQEDPCHVKHTEKISKREIRERTEGKVWTVFKTLGISEDSLLKAFFGVKAAVAVAVACLVVAAGGKLAASAGVIESIMHLTGEETIVGAAGAAVMFAMKTSCSINK</sequence>
<name>A0A3Q2CYF8_CYPVA</name>
<evidence type="ECO:0000313" key="5">
    <source>
        <dbReference type="Ensembl" id="ENSCVAP00000010948.1"/>
    </source>
</evidence>
<dbReference type="KEGG" id="cvg:107080873"/>
<comment type="similarity">
    <text evidence="1">Belongs to the TRAFAC class TrmE-Era-EngA-EngB-Septin-like GTPase superfamily. AIG1/Toc34/Toc159-like paraseptin GTPase family. IAN subfamily.</text>
</comment>
<dbReference type="PANTHER" id="PTHR10903">
    <property type="entry name" value="GTPASE, IMAP FAMILY MEMBER-RELATED"/>
    <property type="match status" value="1"/>
</dbReference>
<feature type="domain" description="AIG1-type G" evidence="4">
    <location>
        <begin position="75"/>
        <end position="283"/>
    </location>
</feature>
<evidence type="ECO:0000256" key="2">
    <source>
        <dbReference type="ARBA" id="ARBA00022741"/>
    </source>
</evidence>
<evidence type="ECO:0000313" key="6">
    <source>
        <dbReference type="Proteomes" id="UP000265020"/>
    </source>
</evidence>
<dbReference type="Gene3D" id="3.40.50.300">
    <property type="entry name" value="P-loop containing nucleotide triphosphate hydrolases"/>
    <property type="match status" value="1"/>
</dbReference>
<dbReference type="OMA" id="NIYENCH"/>
<evidence type="ECO:0000259" key="4">
    <source>
        <dbReference type="PROSITE" id="PS51720"/>
    </source>
</evidence>
<reference evidence="5" key="1">
    <citation type="submission" date="2025-08" db="UniProtKB">
        <authorList>
            <consortium name="Ensembl"/>
        </authorList>
    </citation>
    <scope>IDENTIFICATION</scope>
</reference>
<protein>
    <submittedName>
        <fullName evidence="5">GTPase IMAP family member 7-like</fullName>
    </submittedName>
</protein>
<proteinExistence type="inferred from homology"/>
<keyword evidence="3" id="KW-0342">GTP-binding</keyword>
<dbReference type="Pfam" id="PF04548">
    <property type="entry name" value="AIG1"/>
    <property type="match status" value="1"/>
</dbReference>